<organism evidence="1">
    <name type="scientific">Escherichia coli</name>
    <dbReference type="NCBI Taxonomy" id="562"/>
    <lineage>
        <taxon>Bacteria</taxon>
        <taxon>Pseudomonadati</taxon>
        <taxon>Pseudomonadota</taxon>
        <taxon>Gammaproteobacteria</taxon>
        <taxon>Enterobacterales</taxon>
        <taxon>Enterobacteriaceae</taxon>
        <taxon>Escherichia</taxon>
    </lineage>
</organism>
<accession>A0A2K9V128</accession>
<sequence>MSKKRLKEKRWSKRQQKHELAKKRQSWQWNAFLTNRTPRDIAFAGGKTFLTHLKAQYISF</sequence>
<dbReference type="RefSeq" id="WP_032163662.1">
    <property type="nucleotide sequence ID" value="NZ_CP095126.1"/>
</dbReference>
<name>A0A2K9V128_ECOLX</name>
<proteinExistence type="predicted"/>
<protein>
    <submittedName>
        <fullName evidence="1">Uncharacterized protein</fullName>
    </submittedName>
</protein>
<evidence type="ECO:0000313" key="1">
    <source>
        <dbReference type="EMBL" id="AUV50998.1"/>
    </source>
</evidence>
<keyword evidence="1" id="KW-0614">Plasmid</keyword>
<reference evidence="1" key="1">
    <citation type="journal article" date="2018" name="J. Antimicrob. Chemother.">
        <title>Recombination of plasmids in a carbapenem-resistant NDM-5-producing clinical Escherichia coli isolate.</title>
        <authorList>
            <person name="Xie M."/>
            <person name="Li R."/>
            <person name="Liu Z."/>
            <person name="Chan E.W.C."/>
            <person name="Chen S."/>
        </authorList>
    </citation>
    <scope>NUCLEOTIDE SEQUENCE</scope>
    <source>
        <plasmid evidence="1">pBJ114-96</plasmid>
    </source>
</reference>
<dbReference type="EMBL" id="MF679145">
    <property type="protein sequence ID" value="AUV50998.1"/>
    <property type="molecule type" value="Genomic_DNA"/>
</dbReference>
<geneLocation type="plasmid" evidence="1">
    <name>pBJ114-96</name>
</geneLocation>
<dbReference type="AlphaFoldDB" id="A0A2K9V128"/>